<evidence type="ECO:0000256" key="1">
    <source>
        <dbReference type="ARBA" id="ARBA00022723"/>
    </source>
</evidence>
<organism evidence="7 8">
    <name type="scientific">Saccharomyces kudriavzevii (strain ATCC MYA-4449 / AS 2.2408 / CBS 8840 / NBRC 1802 / NCYC 2889)</name>
    <name type="common">Yeast</name>
    <dbReference type="NCBI Taxonomy" id="226230"/>
    <lineage>
        <taxon>Eukaryota</taxon>
        <taxon>Fungi</taxon>
        <taxon>Dikarya</taxon>
        <taxon>Ascomycota</taxon>
        <taxon>Saccharomycotina</taxon>
        <taxon>Saccharomycetes</taxon>
        <taxon>Saccharomycetales</taxon>
        <taxon>Saccharomycetaceae</taxon>
        <taxon>Saccharomyces</taxon>
    </lineage>
</organism>
<keyword evidence="8" id="KW-1185">Reference proteome</keyword>
<dbReference type="InterPro" id="IPR036457">
    <property type="entry name" value="PPM-type-like_dom_sf"/>
</dbReference>
<dbReference type="AlphaFoldDB" id="A0AA35J949"/>
<evidence type="ECO:0000256" key="4">
    <source>
        <dbReference type="RuleBase" id="RU003465"/>
    </source>
</evidence>
<dbReference type="PROSITE" id="PS01032">
    <property type="entry name" value="PPM_1"/>
    <property type="match status" value="1"/>
</dbReference>
<keyword evidence="1" id="KW-0479">Metal-binding</keyword>
<dbReference type="Proteomes" id="UP001162087">
    <property type="component" value="Chromosome 15"/>
</dbReference>
<feature type="compositionally biased region" description="Polar residues" evidence="5">
    <location>
        <begin position="92"/>
        <end position="102"/>
    </location>
</feature>
<feature type="domain" description="PPM-type phosphatase" evidence="6">
    <location>
        <begin position="153"/>
        <end position="544"/>
    </location>
</feature>
<evidence type="ECO:0000256" key="3">
    <source>
        <dbReference type="ARBA" id="ARBA00022912"/>
    </source>
</evidence>
<dbReference type="GeneID" id="80927128"/>
<reference evidence="7" key="1">
    <citation type="submission" date="2022-10" db="EMBL/GenBank/DDBJ databases">
        <authorList>
            <person name="Byrne P K."/>
        </authorList>
    </citation>
    <scope>NUCLEOTIDE SEQUENCE</scope>
    <source>
        <strain evidence="7">IFO1802</strain>
    </source>
</reference>
<dbReference type="Gene3D" id="3.60.40.10">
    <property type="entry name" value="PPM-type phosphatase domain"/>
    <property type="match status" value="1"/>
</dbReference>
<name>A0AA35J949_SACK1</name>
<dbReference type="Pfam" id="PF00481">
    <property type="entry name" value="PP2C"/>
    <property type="match status" value="1"/>
</dbReference>
<evidence type="ECO:0000259" key="6">
    <source>
        <dbReference type="PROSITE" id="PS51746"/>
    </source>
</evidence>
<dbReference type="PROSITE" id="PS51746">
    <property type="entry name" value="PPM_2"/>
    <property type="match status" value="1"/>
</dbReference>
<dbReference type="PANTHER" id="PTHR13832">
    <property type="entry name" value="PROTEIN PHOSPHATASE 2C"/>
    <property type="match status" value="1"/>
</dbReference>
<dbReference type="InterPro" id="IPR000222">
    <property type="entry name" value="PP2C_BS"/>
</dbReference>
<sequence>MSPLTRTVAIRKTVKALSKCQSGKEYTQKFLQRAYTTSQANSTYYSRIKLFVSSHSKALNIALLSGSLLLTYSYYSPRKVLSLDTINGIKDYSTNSRGNTSMPPRKSKETQAQKNQEPQSDQSVPILNDDKIEAKLHDREESHFVNRGTGIFRYDVAQLPSNHPIEDDHVEQIITIPIKTEDGKSTEKDLYFFGIFDGHGGPFTSEKLSKDLVRYVAYQLGKVYDENKTVFRSDPNKLIDSAISEGFLKLDNDIVMESFRKLFKDPSNTNIANTLPAISGSCALLSLYNSTNSILKVAVTGDSRALICGLDSKGNWTVNSLSTDQTGDNLDEVQRIRKEHPGEPRVVRNGRILGSLQPSRAFGDYRYKVKEVDGKPLSDLPEVAKLYFRKEPRDFKTPPYVTAEPVISSAKIGEDTKFMVMGSDGLFELLTNEEIASLVIRWMDKNLSIPTTLNADPGKLPKVIDISDDKEAQRPAFRYKDDKPSSSSTSTSEYLIEDKNVATHLIRNALSAGGRKEYVSALVSIPSPMSRRYRDDLTVTVAFFGDSGTPLNVSNATSIVMNPEATTKPKPRL</sequence>
<dbReference type="SUPFAM" id="SSF81606">
    <property type="entry name" value="PP2C-like"/>
    <property type="match status" value="1"/>
</dbReference>
<protein>
    <recommendedName>
        <fullName evidence="6">PPM-type phosphatase domain-containing protein</fullName>
    </recommendedName>
</protein>
<keyword evidence="2 4" id="KW-0378">Hydrolase</keyword>
<dbReference type="GO" id="GO:0046872">
    <property type="term" value="F:metal ion binding"/>
    <property type="evidence" value="ECO:0007669"/>
    <property type="project" value="UniProtKB-KW"/>
</dbReference>
<dbReference type="GO" id="GO:0004741">
    <property type="term" value="F:[pyruvate dehydrogenase (acetyl-transferring)]-phosphatase activity"/>
    <property type="evidence" value="ECO:0007669"/>
    <property type="project" value="TreeGrafter"/>
</dbReference>
<accession>A0AA35J949</accession>
<comment type="similarity">
    <text evidence="4">Belongs to the PP2C family.</text>
</comment>
<dbReference type="GO" id="GO:0005739">
    <property type="term" value="C:mitochondrion"/>
    <property type="evidence" value="ECO:0007669"/>
    <property type="project" value="TreeGrafter"/>
</dbReference>
<dbReference type="RefSeq" id="XP_056085103.1">
    <property type="nucleotide sequence ID" value="XM_056231266.1"/>
</dbReference>
<dbReference type="InterPro" id="IPR015655">
    <property type="entry name" value="PP2C"/>
</dbReference>
<proteinExistence type="inferred from homology"/>
<keyword evidence="3 4" id="KW-0904">Protein phosphatase</keyword>
<feature type="region of interest" description="Disordered" evidence="5">
    <location>
        <begin position="92"/>
        <end position="127"/>
    </location>
</feature>
<dbReference type="PANTHER" id="PTHR13832:SF792">
    <property type="entry name" value="GM14286P"/>
    <property type="match status" value="1"/>
</dbReference>
<evidence type="ECO:0000256" key="2">
    <source>
        <dbReference type="ARBA" id="ARBA00022801"/>
    </source>
</evidence>
<evidence type="ECO:0000313" key="8">
    <source>
        <dbReference type="Proteomes" id="UP001162087"/>
    </source>
</evidence>
<evidence type="ECO:0000256" key="5">
    <source>
        <dbReference type="SAM" id="MobiDB-lite"/>
    </source>
</evidence>
<dbReference type="CDD" id="cd00143">
    <property type="entry name" value="PP2Cc"/>
    <property type="match status" value="1"/>
</dbReference>
<gene>
    <name evidence="7" type="primary">SKDI15G2400</name>
    <name evidence="7" type="ORF">SKDI_15G2400</name>
</gene>
<feature type="compositionally biased region" description="Polar residues" evidence="5">
    <location>
        <begin position="112"/>
        <end position="125"/>
    </location>
</feature>
<dbReference type="InterPro" id="IPR001932">
    <property type="entry name" value="PPM-type_phosphatase-like_dom"/>
</dbReference>
<evidence type="ECO:0000313" key="7">
    <source>
        <dbReference type="EMBL" id="CAI4051480.1"/>
    </source>
</evidence>
<dbReference type="EMBL" id="OX365910">
    <property type="protein sequence ID" value="CAI4051480.1"/>
    <property type="molecule type" value="Genomic_DNA"/>
</dbReference>
<dbReference type="SMART" id="SM00332">
    <property type="entry name" value="PP2Cc"/>
    <property type="match status" value="1"/>
</dbReference>